<dbReference type="EMBL" id="JBHTIH010000006">
    <property type="protein sequence ID" value="MFD0740002.1"/>
    <property type="molecule type" value="Genomic_DNA"/>
</dbReference>
<name>A0ABW2YPC6_9GAMM</name>
<reference evidence="3" key="1">
    <citation type="journal article" date="2019" name="Int. J. Syst. Evol. Microbiol.">
        <title>The Global Catalogue of Microorganisms (GCM) 10K type strain sequencing project: providing services to taxonomists for standard genome sequencing and annotation.</title>
        <authorList>
            <consortium name="The Broad Institute Genomics Platform"/>
            <consortium name="The Broad Institute Genome Sequencing Center for Infectious Disease"/>
            <person name="Wu L."/>
            <person name="Ma J."/>
        </authorList>
    </citation>
    <scope>NUCLEOTIDE SEQUENCE [LARGE SCALE GENOMIC DNA]</scope>
    <source>
        <strain evidence="3">CCUG 55491</strain>
    </source>
</reference>
<feature type="region of interest" description="Disordered" evidence="1">
    <location>
        <begin position="1"/>
        <end position="31"/>
    </location>
</feature>
<protein>
    <recommendedName>
        <fullName evidence="4">Tetratricopeptide repeat protein</fullName>
    </recommendedName>
</protein>
<keyword evidence="3" id="KW-1185">Reference proteome</keyword>
<organism evidence="2 3">
    <name type="scientific">Lysobacter koreensis</name>
    <dbReference type="NCBI Taxonomy" id="266122"/>
    <lineage>
        <taxon>Bacteria</taxon>
        <taxon>Pseudomonadati</taxon>
        <taxon>Pseudomonadota</taxon>
        <taxon>Gammaproteobacteria</taxon>
        <taxon>Lysobacterales</taxon>
        <taxon>Lysobacteraceae</taxon>
        <taxon>Lysobacter</taxon>
    </lineage>
</organism>
<dbReference type="InterPro" id="IPR011990">
    <property type="entry name" value="TPR-like_helical_dom_sf"/>
</dbReference>
<gene>
    <name evidence="2" type="ORF">ACFQZQ_12020</name>
</gene>
<evidence type="ECO:0000313" key="3">
    <source>
        <dbReference type="Proteomes" id="UP001597090"/>
    </source>
</evidence>
<dbReference type="Proteomes" id="UP001597090">
    <property type="component" value="Unassembled WGS sequence"/>
</dbReference>
<comment type="caution">
    <text evidence="2">The sequence shown here is derived from an EMBL/GenBank/DDBJ whole genome shotgun (WGS) entry which is preliminary data.</text>
</comment>
<dbReference type="RefSeq" id="WP_386813037.1">
    <property type="nucleotide sequence ID" value="NZ_JBHTIH010000006.1"/>
</dbReference>
<dbReference type="SUPFAM" id="SSF48452">
    <property type="entry name" value="TPR-like"/>
    <property type="match status" value="1"/>
</dbReference>
<accession>A0ABW2YPC6</accession>
<dbReference type="Gene3D" id="1.25.40.10">
    <property type="entry name" value="Tetratricopeptide repeat domain"/>
    <property type="match status" value="1"/>
</dbReference>
<evidence type="ECO:0008006" key="4">
    <source>
        <dbReference type="Google" id="ProtNLM"/>
    </source>
</evidence>
<evidence type="ECO:0000313" key="2">
    <source>
        <dbReference type="EMBL" id="MFD0740002.1"/>
    </source>
</evidence>
<sequence length="545" mass="58878">MTREPTPPSDPRPPASTASAGARSRRERGLRARVEPWLDRWSELRFDSPTQPTPRQSPPPRARLGRGLAAAALVVLVLLLARRPLSDWLWPQTSAQQLRADAALALAQGRLTSADGRGARELFEAALARDPDRGDARTGLAQVGLAAIEQARRAIDERRYADAHRALQLARELSVPRALADAVASTLREREAADAGIERLLADARAARVAGRLEGDDGGALALYQRVIALQPNRTEALEGREDVLAELLQQARQWLAGGKLAEAAAAIHRVQAADAGHVDLPDALAQLAQQAEQRRRRADADLRRGRLPRALAGYRLVLAADPEDADAARGLVRVANAYAARSEQLAADFRFAPAEAALREAQAIAADAPAIREARRHLDRARQSQARAGASLPTPERQRRLRALLEQAAAAEARGDLLSPPGDSAFDKLRAARAIAPQDPRVRRAVARLLPTAKDCFETQLRGNRLVRARECLDVRRVLEGESPALAENRRRLAQRWIAVGNERLGAGELAVAQAALAAARALDPAAAGLDEFNERLRAASAGD</sequence>
<feature type="compositionally biased region" description="Pro residues" evidence="1">
    <location>
        <begin position="1"/>
        <end position="14"/>
    </location>
</feature>
<proteinExistence type="predicted"/>
<evidence type="ECO:0000256" key="1">
    <source>
        <dbReference type="SAM" id="MobiDB-lite"/>
    </source>
</evidence>